<dbReference type="Pfam" id="PF08028">
    <property type="entry name" value="Acyl-CoA_dh_2"/>
    <property type="match status" value="1"/>
</dbReference>
<evidence type="ECO:0000259" key="2">
    <source>
        <dbReference type="Pfam" id="PF02771"/>
    </source>
</evidence>
<dbReference type="Gene3D" id="2.40.110.10">
    <property type="entry name" value="Butyryl-CoA Dehydrogenase, subunit A, domain 2"/>
    <property type="match status" value="1"/>
</dbReference>
<dbReference type="Pfam" id="PF02771">
    <property type="entry name" value="Acyl-CoA_dh_N"/>
    <property type="match status" value="1"/>
</dbReference>
<accession>A0A6I4WIE9</accession>
<dbReference type="Gene3D" id="1.10.540.10">
    <property type="entry name" value="Acyl-CoA dehydrogenase/oxidase, N-terminal domain"/>
    <property type="match status" value="1"/>
</dbReference>
<keyword evidence="1" id="KW-0560">Oxidoreductase</keyword>
<dbReference type="InterPro" id="IPR013786">
    <property type="entry name" value="AcylCoA_DH/ox_N"/>
</dbReference>
<dbReference type="GO" id="GO:0050660">
    <property type="term" value="F:flavin adenine dinucleotide binding"/>
    <property type="evidence" value="ECO:0007669"/>
    <property type="project" value="InterPro"/>
</dbReference>
<dbReference type="GO" id="GO:0016627">
    <property type="term" value="F:oxidoreductase activity, acting on the CH-CH group of donors"/>
    <property type="evidence" value="ECO:0007669"/>
    <property type="project" value="InterPro"/>
</dbReference>
<protein>
    <submittedName>
        <fullName evidence="4">Acyl-CoA dehydrogenase</fullName>
    </submittedName>
</protein>
<dbReference type="SUPFAM" id="SSF56645">
    <property type="entry name" value="Acyl-CoA dehydrogenase NM domain-like"/>
    <property type="match status" value="1"/>
</dbReference>
<sequence length="405" mass="43505">MSIASSTPPTAGDAERPSLDELMSRAAALRPVIAERAARTEADRRVSGDVIALLDEQGLLSMVKPARFGGYEYGPTAMVRLGYELGQACGSTAWCAALANCNALFTSYWSLSAQQDVWGRAPRNLVAAPLAPTGKCERVEGGFRVWGSWPFASNCENSQWTVLSAPVPPGQEEPGGPAWFLTPMSTVSVDQDTWHMAGLQGTGSKTLRVDEPIFIPDHRMVRMSDVVAVTTPGTLVEDNPLARFGWSTFGATALVAPLLGMARGALDWYVDNMRSKIRPGAAASAAEHPFVQERAGRAEAMIDAALTLVLRDLAEAETVIFAGGTLEQEQRIRLRRDCGFAARQAVEAVNSLYEASGASAADLSRPIQRFWRDVNAGANHVSLDERAIMATAGQHLFGLKPTGQF</sequence>
<dbReference type="EMBL" id="WUTW01000007">
    <property type="protein sequence ID" value="MXQ67536.1"/>
    <property type="molecule type" value="Genomic_DNA"/>
</dbReference>
<evidence type="ECO:0000313" key="4">
    <source>
        <dbReference type="EMBL" id="MXQ67536.1"/>
    </source>
</evidence>
<name>A0A6I4WIE9_9ACTN</name>
<reference evidence="4 5" key="1">
    <citation type="submission" date="2019-12" db="EMBL/GenBank/DDBJ databases">
        <title>Nocardia macrotermitis sp. nov. and Nocardia aurantia sp. nov., isolated from the gut of the fungus growing-termite Macrotermes natalensis.</title>
        <authorList>
            <person name="Christine B."/>
            <person name="Rene B."/>
        </authorList>
    </citation>
    <scope>NUCLEOTIDE SEQUENCE [LARGE SCALE GENOMIC DNA]</scope>
    <source>
        <strain evidence="4 5">DSM 102126</strain>
    </source>
</reference>
<gene>
    <name evidence="4" type="ORF">GQ466_26310</name>
</gene>
<evidence type="ECO:0000259" key="3">
    <source>
        <dbReference type="Pfam" id="PF08028"/>
    </source>
</evidence>
<dbReference type="PIRSF" id="PIRSF016578">
    <property type="entry name" value="HsaA"/>
    <property type="match status" value="1"/>
</dbReference>
<dbReference type="InterPro" id="IPR037069">
    <property type="entry name" value="AcylCoA_DH/ox_N_sf"/>
</dbReference>
<keyword evidence="5" id="KW-1185">Reference proteome</keyword>
<dbReference type="SUPFAM" id="SSF47203">
    <property type="entry name" value="Acyl-CoA dehydrogenase C-terminal domain-like"/>
    <property type="match status" value="1"/>
</dbReference>
<dbReference type="AlphaFoldDB" id="A0A6I4WIE9"/>
<dbReference type="Gene3D" id="1.20.140.10">
    <property type="entry name" value="Butyryl-CoA Dehydrogenase, subunit A, domain 3"/>
    <property type="match status" value="1"/>
</dbReference>
<dbReference type="Proteomes" id="UP000431901">
    <property type="component" value="Unassembled WGS sequence"/>
</dbReference>
<organism evidence="4 5">
    <name type="scientific">Actinomadura rayongensis</name>
    <dbReference type="NCBI Taxonomy" id="1429076"/>
    <lineage>
        <taxon>Bacteria</taxon>
        <taxon>Bacillati</taxon>
        <taxon>Actinomycetota</taxon>
        <taxon>Actinomycetes</taxon>
        <taxon>Streptosporangiales</taxon>
        <taxon>Thermomonosporaceae</taxon>
        <taxon>Actinomadura</taxon>
    </lineage>
</organism>
<dbReference type="InterPro" id="IPR013107">
    <property type="entry name" value="Acyl-CoA_DH_C"/>
</dbReference>
<evidence type="ECO:0000313" key="5">
    <source>
        <dbReference type="Proteomes" id="UP000431901"/>
    </source>
</evidence>
<dbReference type="InterPro" id="IPR036250">
    <property type="entry name" value="AcylCo_DH-like_C"/>
</dbReference>
<comment type="caution">
    <text evidence="4">The sequence shown here is derived from an EMBL/GenBank/DDBJ whole genome shotgun (WGS) entry which is preliminary data.</text>
</comment>
<evidence type="ECO:0000256" key="1">
    <source>
        <dbReference type="ARBA" id="ARBA00023002"/>
    </source>
</evidence>
<dbReference type="InterPro" id="IPR009100">
    <property type="entry name" value="AcylCoA_DH/oxidase_NM_dom_sf"/>
</dbReference>
<proteinExistence type="predicted"/>
<dbReference type="RefSeq" id="WP_161105706.1">
    <property type="nucleotide sequence ID" value="NZ_JBHLYI010000008.1"/>
</dbReference>
<feature type="domain" description="Acyl-CoA dehydrogenase C-terminal" evidence="3">
    <location>
        <begin position="254"/>
        <end position="384"/>
    </location>
</feature>
<feature type="domain" description="Acyl-CoA dehydrogenase/oxidase N-terminal" evidence="2">
    <location>
        <begin position="31"/>
        <end position="100"/>
    </location>
</feature>
<dbReference type="InterPro" id="IPR046373">
    <property type="entry name" value="Acyl-CoA_Oxase/DH_mid-dom_sf"/>
</dbReference>
<dbReference type="OrthoDB" id="3404950at2"/>